<dbReference type="PANTHER" id="PTHR11669">
    <property type="entry name" value="REPLICATION FACTOR C / DNA POLYMERASE III GAMMA-TAU SUBUNIT"/>
    <property type="match status" value="1"/>
</dbReference>
<gene>
    <name evidence="1" type="ORF">SAMN05192583_0787</name>
</gene>
<accession>A0A1H7ZNR8</accession>
<sequence length="330" mass="34974">MTRIVGHDAAEAQLRAAMESGALHHAWLLAGPEGVGKASFARRAATLMLAQAAGEARASGDDSAQRNLPTARLMAAGSHPDFRELRRLPKDPDKSEELARSISVAQVRELIGRMTTKPTLSARRVVLVDSVDELEGAGAPNALLKSLEEPPAGTIFLLVSHSPGRLLPTIRSRCRLLRFGLLSTRDTETVISQVLPDADAEERAALVRASEGAPGRGLHYAGLDVAAIDRALSRIAEEGDPTNGDRLTLGRALSGKSAQARYEIFLDRAPTLIATIARGREGEALRHALDAYAAARDLASAALRLTLDPAATVFEMSGIVARLALDGEPG</sequence>
<dbReference type="Gene3D" id="3.40.50.300">
    <property type="entry name" value="P-loop containing nucleotide triphosphate hydrolases"/>
    <property type="match status" value="1"/>
</dbReference>
<dbReference type="AlphaFoldDB" id="A0A1H7ZNR8"/>
<evidence type="ECO:0000313" key="2">
    <source>
        <dbReference type="Proteomes" id="UP000199206"/>
    </source>
</evidence>
<dbReference type="RefSeq" id="WP_093664081.1">
    <property type="nucleotide sequence ID" value="NZ_FOCF01000001.1"/>
</dbReference>
<dbReference type="OrthoDB" id="9811073at2"/>
<dbReference type="InterPro" id="IPR050238">
    <property type="entry name" value="DNA_Rep/Repair_Clamp_Loader"/>
</dbReference>
<evidence type="ECO:0000313" key="1">
    <source>
        <dbReference type="EMBL" id="SEM60242.1"/>
    </source>
</evidence>
<organism evidence="1 2">
    <name type="scientific">Sphingomonas gellani</name>
    <dbReference type="NCBI Taxonomy" id="1166340"/>
    <lineage>
        <taxon>Bacteria</taxon>
        <taxon>Pseudomonadati</taxon>
        <taxon>Pseudomonadota</taxon>
        <taxon>Alphaproteobacteria</taxon>
        <taxon>Sphingomonadales</taxon>
        <taxon>Sphingomonadaceae</taxon>
        <taxon>Sphingomonas</taxon>
    </lineage>
</organism>
<protein>
    <submittedName>
        <fullName evidence="1">DNA polymerase-3 subunit delta</fullName>
    </submittedName>
</protein>
<dbReference type="Pfam" id="PF13177">
    <property type="entry name" value="DNA_pol3_delta2"/>
    <property type="match status" value="1"/>
</dbReference>
<dbReference type="InterPro" id="IPR027417">
    <property type="entry name" value="P-loop_NTPase"/>
</dbReference>
<dbReference type="EMBL" id="FOCF01000001">
    <property type="protein sequence ID" value="SEM60242.1"/>
    <property type="molecule type" value="Genomic_DNA"/>
</dbReference>
<dbReference type="GO" id="GO:0009360">
    <property type="term" value="C:DNA polymerase III complex"/>
    <property type="evidence" value="ECO:0007669"/>
    <property type="project" value="TreeGrafter"/>
</dbReference>
<name>A0A1H7ZNR8_9SPHN</name>
<reference evidence="2" key="1">
    <citation type="submission" date="2016-10" db="EMBL/GenBank/DDBJ databases">
        <authorList>
            <person name="Varghese N."/>
            <person name="Submissions S."/>
        </authorList>
    </citation>
    <scope>NUCLEOTIDE SEQUENCE [LARGE SCALE GENOMIC DNA]</scope>
    <source>
        <strain evidence="2">S6-262</strain>
    </source>
</reference>
<dbReference type="Proteomes" id="UP000199206">
    <property type="component" value="Unassembled WGS sequence"/>
</dbReference>
<proteinExistence type="predicted"/>
<dbReference type="PANTHER" id="PTHR11669:SF8">
    <property type="entry name" value="DNA POLYMERASE III SUBUNIT DELTA"/>
    <property type="match status" value="1"/>
</dbReference>
<dbReference type="SUPFAM" id="SSF52540">
    <property type="entry name" value="P-loop containing nucleoside triphosphate hydrolases"/>
    <property type="match status" value="1"/>
</dbReference>
<dbReference type="GO" id="GO:0006261">
    <property type="term" value="P:DNA-templated DNA replication"/>
    <property type="evidence" value="ECO:0007669"/>
    <property type="project" value="TreeGrafter"/>
</dbReference>
<keyword evidence="2" id="KW-1185">Reference proteome</keyword>
<dbReference type="STRING" id="1166340.SAMN05192583_0787"/>